<feature type="domain" description="TonB C-terminal" evidence="5">
    <location>
        <begin position="36"/>
        <end position="105"/>
    </location>
</feature>
<comment type="subcellular location">
    <subcellularLocation>
        <location evidence="1">Membrane</location>
        <topology evidence="1">Single-pass membrane protein</topology>
    </subcellularLocation>
</comment>
<keyword evidence="2" id="KW-0812">Transmembrane</keyword>
<dbReference type="SUPFAM" id="SSF74653">
    <property type="entry name" value="TolA/TonB C-terminal domain"/>
    <property type="match status" value="1"/>
</dbReference>
<dbReference type="Pfam" id="PF03544">
    <property type="entry name" value="TonB_C"/>
    <property type="match status" value="1"/>
</dbReference>
<dbReference type="NCBIfam" id="TIGR01352">
    <property type="entry name" value="tonB_Cterm"/>
    <property type="match status" value="1"/>
</dbReference>
<protein>
    <submittedName>
        <fullName evidence="6">TonB family protein</fullName>
    </submittedName>
</protein>
<dbReference type="InterPro" id="IPR037682">
    <property type="entry name" value="TonB_C"/>
</dbReference>
<evidence type="ECO:0000256" key="4">
    <source>
        <dbReference type="ARBA" id="ARBA00023136"/>
    </source>
</evidence>
<dbReference type="InterPro" id="IPR006260">
    <property type="entry name" value="TonB/TolA_C"/>
</dbReference>
<evidence type="ECO:0000256" key="2">
    <source>
        <dbReference type="ARBA" id="ARBA00022692"/>
    </source>
</evidence>
<gene>
    <name evidence="6" type="ORF">ACFFF8_03925</name>
</gene>
<keyword evidence="3" id="KW-1133">Transmembrane helix</keyword>
<keyword evidence="4" id="KW-0472">Membrane</keyword>
<evidence type="ECO:0000256" key="3">
    <source>
        <dbReference type="ARBA" id="ARBA00022989"/>
    </source>
</evidence>
<sequence>MTILTAVLITAAAASVPQPIDKPDWIRSADYPPWDRETLEGVVEVKLLVDATGMTTGCGVTISSGNVKLDEYTCSLLMKRARFEPARGLHGKRVPGEVIQAVHWEVQRDQIGNQASIVRYNVERSGELSNCTVENHGADKEAFSCNEPLVHRITEFALGQPLERFDSVGLTLLARENGAVSEVISVPQEIAPAGAEKHVLSSALVETAANGKVVRCETISSGEGTGKALDMCSVGGPFEPVTRQFTADGREHKLIVEFSVFGVPR</sequence>
<evidence type="ECO:0000313" key="6">
    <source>
        <dbReference type="EMBL" id="MFC0683737.1"/>
    </source>
</evidence>
<evidence type="ECO:0000256" key="1">
    <source>
        <dbReference type="ARBA" id="ARBA00004167"/>
    </source>
</evidence>
<organism evidence="6 7">
    <name type="scientific">Novosphingobium clariflavum</name>
    <dbReference type="NCBI Taxonomy" id="2029884"/>
    <lineage>
        <taxon>Bacteria</taxon>
        <taxon>Pseudomonadati</taxon>
        <taxon>Pseudomonadota</taxon>
        <taxon>Alphaproteobacteria</taxon>
        <taxon>Sphingomonadales</taxon>
        <taxon>Sphingomonadaceae</taxon>
        <taxon>Novosphingobium</taxon>
    </lineage>
</organism>
<reference evidence="6 7" key="1">
    <citation type="submission" date="2024-09" db="EMBL/GenBank/DDBJ databases">
        <authorList>
            <person name="Sun Q."/>
            <person name="Mori K."/>
        </authorList>
    </citation>
    <scope>NUCLEOTIDE SEQUENCE [LARGE SCALE GENOMIC DNA]</scope>
    <source>
        <strain evidence="6 7">CICC 11035S</strain>
    </source>
</reference>
<comment type="caution">
    <text evidence="6">The sequence shown here is derived from an EMBL/GenBank/DDBJ whole genome shotgun (WGS) entry which is preliminary data.</text>
</comment>
<evidence type="ECO:0000313" key="7">
    <source>
        <dbReference type="Proteomes" id="UP001589858"/>
    </source>
</evidence>
<evidence type="ECO:0000259" key="5">
    <source>
        <dbReference type="Pfam" id="PF03544"/>
    </source>
</evidence>
<proteinExistence type="predicted"/>
<dbReference type="EMBL" id="JBHLTM010000016">
    <property type="protein sequence ID" value="MFC0683737.1"/>
    <property type="molecule type" value="Genomic_DNA"/>
</dbReference>
<dbReference type="Gene3D" id="3.30.1150.10">
    <property type="match status" value="1"/>
</dbReference>
<accession>A0ABV6S3D3</accession>
<name>A0ABV6S3D3_9SPHN</name>
<dbReference type="RefSeq" id="WP_267220113.1">
    <property type="nucleotide sequence ID" value="NZ_JAPCWC010000006.1"/>
</dbReference>
<keyword evidence="7" id="KW-1185">Reference proteome</keyword>
<dbReference type="Proteomes" id="UP001589858">
    <property type="component" value="Unassembled WGS sequence"/>
</dbReference>